<name>A0A1L9BJF9_9BACT</name>
<proteinExistence type="predicted"/>
<protein>
    <submittedName>
        <fullName evidence="2">Uncharacterized protein</fullName>
    </submittedName>
</protein>
<dbReference type="EMBL" id="MPIN01000001">
    <property type="protein sequence ID" value="OJH42369.1"/>
    <property type="molecule type" value="Genomic_DNA"/>
</dbReference>
<comment type="caution">
    <text evidence="2">The sequence shown here is derived from an EMBL/GenBank/DDBJ whole genome shotgun (WGS) entry which is preliminary data.</text>
</comment>
<dbReference type="OrthoDB" id="272411at2"/>
<keyword evidence="3" id="KW-1185">Reference proteome</keyword>
<reference evidence="2 3" key="2">
    <citation type="submission" date="2016-12" db="EMBL/GenBank/DDBJ databases">
        <title>Draft Genome Sequence of Cystobacter ferrugineus Strain Cbfe23.</title>
        <authorList>
            <person name="Akbar S."/>
            <person name="Dowd S.E."/>
            <person name="Stevens D.C."/>
        </authorList>
    </citation>
    <scope>NUCLEOTIDE SEQUENCE [LARGE SCALE GENOMIC DNA]</scope>
    <source>
        <strain evidence="2 3">Cbfe23</strain>
    </source>
</reference>
<reference evidence="3" key="1">
    <citation type="submission" date="2016-11" db="EMBL/GenBank/DDBJ databases">
        <authorList>
            <person name="Shukria A."/>
            <person name="Stevens D.C."/>
        </authorList>
    </citation>
    <scope>NUCLEOTIDE SEQUENCE [LARGE SCALE GENOMIC DNA]</scope>
    <source>
        <strain evidence="3">Cbfe23</strain>
    </source>
</reference>
<feature type="compositionally biased region" description="Basic and acidic residues" evidence="1">
    <location>
        <begin position="189"/>
        <end position="209"/>
    </location>
</feature>
<dbReference type="Proteomes" id="UP000182229">
    <property type="component" value="Unassembled WGS sequence"/>
</dbReference>
<dbReference type="CDD" id="cd14740">
    <property type="entry name" value="PAAR_4"/>
    <property type="match status" value="1"/>
</dbReference>
<dbReference type="Pfam" id="PF13665">
    <property type="entry name" value="Tox-PAAR-like"/>
    <property type="match status" value="1"/>
</dbReference>
<evidence type="ECO:0000313" key="2">
    <source>
        <dbReference type="EMBL" id="OJH42369.1"/>
    </source>
</evidence>
<evidence type="ECO:0000256" key="1">
    <source>
        <dbReference type="SAM" id="MobiDB-lite"/>
    </source>
</evidence>
<dbReference type="RefSeq" id="WP_071896460.1">
    <property type="nucleotide sequence ID" value="NZ_MPIN01000001.1"/>
</dbReference>
<evidence type="ECO:0000313" key="3">
    <source>
        <dbReference type="Proteomes" id="UP000182229"/>
    </source>
</evidence>
<feature type="region of interest" description="Disordered" evidence="1">
    <location>
        <begin position="176"/>
        <end position="209"/>
    </location>
</feature>
<gene>
    <name evidence="2" type="ORF">BON30_03965</name>
</gene>
<dbReference type="AlphaFoldDB" id="A0A1L9BJF9"/>
<organism evidence="2 3">
    <name type="scientific">Cystobacter ferrugineus</name>
    <dbReference type="NCBI Taxonomy" id="83449"/>
    <lineage>
        <taxon>Bacteria</taxon>
        <taxon>Pseudomonadati</taxon>
        <taxon>Myxococcota</taxon>
        <taxon>Myxococcia</taxon>
        <taxon>Myxococcales</taxon>
        <taxon>Cystobacterineae</taxon>
        <taxon>Archangiaceae</taxon>
        <taxon>Cystobacter</taxon>
    </lineage>
</organism>
<sequence length="369" mass="39974">MSLTININNLTLCHKGSDGISMATLPDVCKTPMPGGPVPIPYPNIAFSRDLKKGTTTIIADGGHMCANYGSEFCKSTGDEPGTVGGVKSGTFTKEATWITYSFDVKFENKGACRLTDKMFHNHGNTVNASGLLQRVLQAKNLLAKMVCDCDKEIKPGKDDTCLSLGNKKHECMEKKKDEHNKNGGQPKLNEERGYNYKTGKPDPHPMRRTDRFKKLAELRSKIKKAKATLGVAKVGRKIVKFGKVTPVSFIVGLAVDELVIGPAMDMAMKNVGKWASEADDLAKGLKDTIFPDGSLQGADGKLEGFFEYKFKCPPGVKSGKGVSTGDAVPNWSPGQEEKVSELLVRMKALSPDSIDPEATAELLTNELC</sequence>
<accession>A0A1L9BJF9</accession>
<dbReference type="STRING" id="83449.BON30_03965"/>